<name>A0A199VPZ1_ANACO</name>
<protein>
    <submittedName>
        <fullName evidence="2">Uncharacterized protein</fullName>
    </submittedName>
</protein>
<dbReference type="AlphaFoldDB" id="A0A199VPZ1"/>
<feature type="region of interest" description="Disordered" evidence="1">
    <location>
        <begin position="1"/>
        <end position="39"/>
    </location>
</feature>
<accession>A0A199VPZ1</accession>
<proteinExistence type="predicted"/>
<dbReference type="EMBL" id="LSRQ01001128">
    <property type="protein sequence ID" value="OAY79129.1"/>
    <property type="molecule type" value="Genomic_DNA"/>
</dbReference>
<dbReference type="PANTHER" id="PTHR33095">
    <property type="entry name" value="OS07G0619500 PROTEIN"/>
    <property type="match status" value="1"/>
</dbReference>
<feature type="compositionally biased region" description="Acidic residues" evidence="1">
    <location>
        <begin position="132"/>
        <end position="142"/>
    </location>
</feature>
<reference evidence="2 3" key="1">
    <citation type="journal article" date="2016" name="DNA Res.">
        <title>The draft genome of MD-2 pineapple using hybrid error correction of long reads.</title>
        <authorList>
            <person name="Redwan R.M."/>
            <person name="Saidin A."/>
            <person name="Kumar S.V."/>
        </authorList>
    </citation>
    <scope>NUCLEOTIDE SEQUENCE [LARGE SCALE GENOMIC DNA]</scope>
    <source>
        <strain evidence="3">cv. MD2</strain>
        <tissue evidence="2">Leaf</tissue>
    </source>
</reference>
<feature type="region of interest" description="Disordered" evidence="1">
    <location>
        <begin position="131"/>
        <end position="229"/>
    </location>
</feature>
<feature type="compositionally biased region" description="Low complexity" evidence="1">
    <location>
        <begin position="212"/>
        <end position="227"/>
    </location>
</feature>
<sequence length="362" mass="38275">MAPSSSTIAMAMAGPGGGGVEDVDSSCSTPYVSAPSSPGRCGASAGWFYSAPASPMHFVLSSQPYSAAAGGGGGGGGDDADFEFAARFASPGVEPPGSMISADEIFLNGQIRPMKLSSHLQRPQRLAPLLDIDAEEEEDDPLDSASSAEGARGRDLRLRSGSVHRRARSMSPLRNPSFHWHEDEEAEGDGRPKVAEADSDQKRDEGATPSASSSRSSSSSSSSSSSRSSKRWIFLKDLLYRSKSEGRDRGPAKDRFWSSISFSPSSKERSKPSNPPPRPRAAAAAAEPKRTPRAAAAAAAAAGKRASAHERHYAANRAHAEEMRRRTFLPYRQGLFGCLGFSSRGYGAFHGLAKTLNPVSSR</sequence>
<dbReference type="PANTHER" id="PTHR33095:SF57">
    <property type="entry name" value="EXPRESSED PROTEIN"/>
    <property type="match status" value="1"/>
</dbReference>
<evidence type="ECO:0000256" key="1">
    <source>
        <dbReference type="SAM" id="MobiDB-lite"/>
    </source>
</evidence>
<dbReference type="Proteomes" id="UP000092600">
    <property type="component" value="Unassembled WGS sequence"/>
</dbReference>
<feature type="region of interest" description="Disordered" evidence="1">
    <location>
        <begin position="243"/>
        <end position="312"/>
    </location>
</feature>
<feature type="compositionally biased region" description="Polar residues" evidence="1">
    <location>
        <begin position="25"/>
        <end position="36"/>
    </location>
</feature>
<feature type="compositionally biased region" description="Basic and acidic residues" evidence="1">
    <location>
        <begin position="243"/>
        <end position="256"/>
    </location>
</feature>
<feature type="compositionally biased region" description="Low complexity" evidence="1">
    <location>
        <begin position="293"/>
        <end position="305"/>
    </location>
</feature>
<evidence type="ECO:0000313" key="2">
    <source>
        <dbReference type="EMBL" id="OAY79129.1"/>
    </source>
</evidence>
<dbReference type="InterPro" id="IPR012442">
    <property type="entry name" value="DUF1645_plant"/>
</dbReference>
<comment type="caution">
    <text evidence="2">The sequence shown here is derived from an EMBL/GenBank/DDBJ whole genome shotgun (WGS) entry which is preliminary data.</text>
</comment>
<organism evidence="2 3">
    <name type="scientific">Ananas comosus</name>
    <name type="common">Pineapple</name>
    <name type="synonym">Ananas ananas</name>
    <dbReference type="NCBI Taxonomy" id="4615"/>
    <lineage>
        <taxon>Eukaryota</taxon>
        <taxon>Viridiplantae</taxon>
        <taxon>Streptophyta</taxon>
        <taxon>Embryophyta</taxon>
        <taxon>Tracheophyta</taxon>
        <taxon>Spermatophyta</taxon>
        <taxon>Magnoliopsida</taxon>
        <taxon>Liliopsida</taxon>
        <taxon>Poales</taxon>
        <taxon>Bromeliaceae</taxon>
        <taxon>Bromelioideae</taxon>
        <taxon>Ananas</taxon>
    </lineage>
</organism>
<dbReference type="STRING" id="4615.A0A199VPZ1"/>
<feature type="compositionally biased region" description="Basic and acidic residues" evidence="1">
    <location>
        <begin position="188"/>
        <end position="206"/>
    </location>
</feature>
<gene>
    <name evidence="2" type="ORF">ACMD2_22204</name>
</gene>
<evidence type="ECO:0000313" key="3">
    <source>
        <dbReference type="Proteomes" id="UP000092600"/>
    </source>
</evidence>
<dbReference type="Pfam" id="PF07816">
    <property type="entry name" value="DUF1645"/>
    <property type="match status" value="1"/>
</dbReference>